<evidence type="ECO:0000313" key="1">
    <source>
        <dbReference type="EMBL" id="CAG8487537.1"/>
    </source>
</evidence>
<name>A0A9N8WEV2_FUNMO</name>
<organism evidence="1 2">
    <name type="scientific">Funneliformis mosseae</name>
    <name type="common">Endomycorrhizal fungus</name>
    <name type="synonym">Glomus mosseae</name>
    <dbReference type="NCBI Taxonomy" id="27381"/>
    <lineage>
        <taxon>Eukaryota</taxon>
        <taxon>Fungi</taxon>
        <taxon>Fungi incertae sedis</taxon>
        <taxon>Mucoromycota</taxon>
        <taxon>Glomeromycotina</taxon>
        <taxon>Glomeromycetes</taxon>
        <taxon>Glomerales</taxon>
        <taxon>Glomeraceae</taxon>
        <taxon>Funneliformis</taxon>
    </lineage>
</organism>
<dbReference type="EMBL" id="CAJVPP010000493">
    <property type="protein sequence ID" value="CAG8487537.1"/>
    <property type="molecule type" value="Genomic_DNA"/>
</dbReference>
<proteinExistence type="predicted"/>
<reference evidence="1" key="1">
    <citation type="submission" date="2021-06" db="EMBL/GenBank/DDBJ databases">
        <authorList>
            <person name="Kallberg Y."/>
            <person name="Tangrot J."/>
            <person name="Rosling A."/>
        </authorList>
    </citation>
    <scope>NUCLEOTIDE SEQUENCE</scope>
    <source>
        <strain evidence="1">87-6 pot B 2015</strain>
    </source>
</reference>
<accession>A0A9N8WEV2</accession>
<dbReference type="Proteomes" id="UP000789375">
    <property type="component" value="Unassembled WGS sequence"/>
</dbReference>
<protein>
    <submittedName>
        <fullName evidence="1">10690_t:CDS:1</fullName>
    </submittedName>
</protein>
<keyword evidence="2" id="KW-1185">Reference proteome</keyword>
<dbReference type="AlphaFoldDB" id="A0A9N8WEV2"/>
<comment type="caution">
    <text evidence="1">The sequence shown here is derived from an EMBL/GenBank/DDBJ whole genome shotgun (WGS) entry which is preliminary data.</text>
</comment>
<gene>
    <name evidence="1" type="ORF">FMOSSE_LOCUS3354</name>
</gene>
<sequence length="91" mass="10930">MFSRCRNKTKPMLDYNHMRESDESLKEKVTKLNVFEWIVQRMLANPYKKADAESILTWNYFSEKGKPLTNGFFQRDQYVKKEDRDSKKTLG</sequence>
<evidence type="ECO:0000313" key="2">
    <source>
        <dbReference type="Proteomes" id="UP000789375"/>
    </source>
</evidence>